<keyword evidence="3" id="KW-1185">Reference proteome</keyword>
<dbReference type="AlphaFoldDB" id="A0A1C1CFZ7"/>
<dbReference type="Proteomes" id="UP000094526">
    <property type="component" value="Unassembled WGS sequence"/>
</dbReference>
<accession>A0A1C1CFZ7</accession>
<dbReference type="EMBL" id="LGRB01000013">
    <property type="protein sequence ID" value="OCT47408.1"/>
    <property type="molecule type" value="Genomic_DNA"/>
</dbReference>
<dbReference type="PANTHER" id="PTHR40462:SF1">
    <property type="entry name" value="EXPRESSED PROTEIN"/>
    <property type="match status" value="1"/>
</dbReference>
<feature type="region of interest" description="Disordered" evidence="1">
    <location>
        <begin position="1"/>
        <end position="44"/>
    </location>
</feature>
<sequence>MNNQGQAAGQPREDYLDKGLDAAEKRFGQGKIDPAKSRSVNEKVTDKARDMFEKATGKDVPDKLNEHLRVFASMRE</sequence>
<dbReference type="VEuPathDB" id="FungiDB:CLCR_03742"/>
<evidence type="ECO:0000313" key="2">
    <source>
        <dbReference type="EMBL" id="OCT47408.1"/>
    </source>
</evidence>
<gene>
    <name evidence="2" type="ORF">CLCR_03742</name>
</gene>
<name>A0A1C1CFZ7_9EURO</name>
<feature type="compositionally biased region" description="Basic and acidic residues" evidence="1">
    <location>
        <begin position="11"/>
        <end position="44"/>
    </location>
</feature>
<dbReference type="OrthoDB" id="3050608at2759"/>
<comment type="caution">
    <text evidence="2">The sequence shown here is derived from an EMBL/GenBank/DDBJ whole genome shotgun (WGS) entry which is preliminary data.</text>
</comment>
<proteinExistence type="predicted"/>
<dbReference type="PANTHER" id="PTHR40462">
    <property type="entry name" value="CHROMOSOME 1, WHOLE GENOME SHOTGUN SEQUENCE"/>
    <property type="match status" value="1"/>
</dbReference>
<dbReference type="VEuPathDB" id="FungiDB:G647_01970"/>
<protein>
    <submittedName>
        <fullName evidence="2">Uncharacterized protein</fullName>
    </submittedName>
</protein>
<evidence type="ECO:0000313" key="3">
    <source>
        <dbReference type="Proteomes" id="UP000094526"/>
    </source>
</evidence>
<reference evidence="3" key="1">
    <citation type="submission" date="2015-07" db="EMBL/GenBank/DDBJ databases">
        <authorList>
            <person name="Teixeira M.M."/>
            <person name="Souza R.C."/>
            <person name="Almeida L.G."/>
            <person name="Vicente V.A."/>
            <person name="de Hoog S."/>
            <person name="Bocca A.L."/>
            <person name="de Almeida S.R."/>
            <person name="Vasconcelos A.T."/>
            <person name="Felipe M.S."/>
        </authorList>
    </citation>
    <scope>NUCLEOTIDE SEQUENCE [LARGE SCALE GENOMIC DNA]</scope>
    <source>
        <strain evidence="3">KSF</strain>
    </source>
</reference>
<evidence type="ECO:0000256" key="1">
    <source>
        <dbReference type="SAM" id="MobiDB-lite"/>
    </source>
</evidence>
<organism evidence="2 3">
    <name type="scientific">Cladophialophora carrionii</name>
    <dbReference type="NCBI Taxonomy" id="86049"/>
    <lineage>
        <taxon>Eukaryota</taxon>
        <taxon>Fungi</taxon>
        <taxon>Dikarya</taxon>
        <taxon>Ascomycota</taxon>
        <taxon>Pezizomycotina</taxon>
        <taxon>Eurotiomycetes</taxon>
        <taxon>Chaetothyriomycetidae</taxon>
        <taxon>Chaetothyriales</taxon>
        <taxon>Herpotrichiellaceae</taxon>
        <taxon>Cladophialophora</taxon>
    </lineage>
</organism>
<dbReference type="eggNOG" id="ENOG502SYKH">
    <property type="taxonomic scope" value="Eukaryota"/>
</dbReference>